<evidence type="ECO:0000313" key="7">
    <source>
        <dbReference type="EMBL" id="KAJ7359251.1"/>
    </source>
</evidence>
<comment type="subcellular location">
    <subcellularLocation>
        <location evidence="6">Preautophagosomal structure membrane</location>
        <topology evidence="6">Peripheral membrane protein</topology>
    </subcellularLocation>
</comment>
<dbReference type="GO" id="GO:0000422">
    <property type="term" value="P:autophagy of mitochondrion"/>
    <property type="evidence" value="ECO:0007669"/>
    <property type="project" value="TreeGrafter"/>
</dbReference>
<dbReference type="InterPro" id="IPR007242">
    <property type="entry name" value="Atg12"/>
</dbReference>
<dbReference type="SUPFAM" id="SSF54236">
    <property type="entry name" value="Ubiquitin-like"/>
    <property type="match status" value="1"/>
</dbReference>
<dbReference type="InterPro" id="IPR029071">
    <property type="entry name" value="Ubiquitin-like_domsf"/>
</dbReference>
<evidence type="ECO:0000256" key="2">
    <source>
        <dbReference type="ARBA" id="ARBA00015875"/>
    </source>
</evidence>
<keyword evidence="6" id="KW-0813">Transport</keyword>
<evidence type="ECO:0000256" key="4">
    <source>
        <dbReference type="ARBA" id="ARBA00022786"/>
    </source>
</evidence>
<dbReference type="GO" id="GO:0034045">
    <property type="term" value="C:phagophore assembly site membrane"/>
    <property type="evidence" value="ECO:0007669"/>
    <property type="project" value="UniProtKB-SubCell"/>
</dbReference>
<keyword evidence="4 6" id="KW-0833">Ubl conjugation pathway</keyword>
<comment type="function">
    <text evidence="6">Ubiquitin-like protein involved in cytoplasm to vacuole transport (Cvt), autophagy vesicles formation, mitophagy, and nucleophagy.</text>
</comment>
<organism evidence="7 8">
    <name type="scientific">Mycena albidolilacea</name>
    <dbReference type="NCBI Taxonomy" id="1033008"/>
    <lineage>
        <taxon>Eukaryota</taxon>
        <taxon>Fungi</taxon>
        <taxon>Dikarya</taxon>
        <taxon>Basidiomycota</taxon>
        <taxon>Agaricomycotina</taxon>
        <taxon>Agaricomycetes</taxon>
        <taxon>Agaricomycetidae</taxon>
        <taxon>Agaricales</taxon>
        <taxon>Marasmiineae</taxon>
        <taxon>Mycenaceae</taxon>
        <taxon>Mycena</taxon>
    </lineage>
</organism>
<comment type="caution">
    <text evidence="7">The sequence shown here is derived from an EMBL/GenBank/DDBJ whole genome shotgun (WGS) entry which is preliminary data.</text>
</comment>
<evidence type="ECO:0000313" key="8">
    <source>
        <dbReference type="Proteomes" id="UP001218218"/>
    </source>
</evidence>
<evidence type="ECO:0000256" key="6">
    <source>
        <dbReference type="RuleBase" id="RU361201"/>
    </source>
</evidence>
<dbReference type="EMBL" id="JARIHO010000006">
    <property type="protein sequence ID" value="KAJ7359251.1"/>
    <property type="molecule type" value="Genomic_DNA"/>
</dbReference>
<dbReference type="Proteomes" id="UP001218218">
    <property type="component" value="Unassembled WGS sequence"/>
</dbReference>
<evidence type="ECO:0000256" key="3">
    <source>
        <dbReference type="ARBA" id="ARBA00022499"/>
    </source>
</evidence>
<comment type="similarity">
    <text evidence="1 6">Belongs to the ATG12 family.</text>
</comment>
<dbReference type="Gene3D" id="3.10.20.90">
    <property type="entry name" value="Phosphatidylinositol 3-kinase Catalytic Subunit, Chain A, domain 1"/>
    <property type="match status" value="1"/>
</dbReference>
<dbReference type="GO" id="GO:0015031">
    <property type="term" value="P:protein transport"/>
    <property type="evidence" value="ECO:0007669"/>
    <property type="project" value="UniProtKB-KW"/>
</dbReference>
<gene>
    <name evidence="7" type="ORF">DFH08DRAFT_845513</name>
</gene>
<keyword evidence="5 6" id="KW-0072">Autophagy</keyword>
<dbReference type="GO" id="GO:0000045">
    <property type="term" value="P:autophagosome assembly"/>
    <property type="evidence" value="ECO:0007669"/>
    <property type="project" value="InterPro"/>
</dbReference>
<proteinExistence type="inferred from homology"/>
<comment type="subunit">
    <text evidence="6">Forms a conjugate with ATG5.</text>
</comment>
<keyword evidence="6" id="KW-0472">Membrane</keyword>
<dbReference type="GO" id="GO:0097352">
    <property type="term" value="P:autophagosome maturation"/>
    <property type="evidence" value="ECO:0007669"/>
    <property type="project" value="TreeGrafter"/>
</dbReference>
<name>A0AAD7F0L3_9AGAR</name>
<keyword evidence="3 6" id="KW-1017">Isopeptide bond</keyword>
<evidence type="ECO:0000256" key="5">
    <source>
        <dbReference type="ARBA" id="ARBA00023006"/>
    </source>
</evidence>
<dbReference type="GO" id="GO:0034274">
    <property type="term" value="C:Atg12-Atg5-Atg16 complex"/>
    <property type="evidence" value="ECO:0007669"/>
    <property type="project" value="TreeGrafter"/>
</dbReference>
<dbReference type="PANTHER" id="PTHR13385:SF0">
    <property type="entry name" value="UBIQUITIN-LIKE PROTEIN ATG12"/>
    <property type="match status" value="1"/>
</dbReference>
<dbReference type="AlphaFoldDB" id="A0AAD7F0L3"/>
<dbReference type="PANTHER" id="PTHR13385">
    <property type="entry name" value="AUTOPHAGY PROTEIN 12"/>
    <property type="match status" value="1"/>
</dbReference>
<dbReference type="CDD" id="cd01612">
    <property type="entry name" value="Ubl_ATG12"/>
    <property type="match status" value="1"/>
</dbReference>
<dbReference type="GO" id="GO:0019776">
    <property type="term" value="F:Atg8-family ligase activity"/>
    <property type="evidence" value="ECO:0007669"/>
    <property type="project" value="TreeGrafter"/>
</dbReference>
<protein>
    <recommendedName>
        <fullName evidence="2 6">Ubiquitin-like protein ATG12</fullName>
    </recommendedName>
</protein>
<keyword evidence="8" id="KW-1185">Reference proteome</keyword>
<accession>A0AAD7F0L3</accession>
<evidence type="ECO:0000256" key="1">
    <source>
        <dbReference type="ARBA" id="ARBA00007778"/>
    </source>
</evidence>
<keyword evidence="6" id="KW-0653">Protein transport</keyword>
<dbReference type="Pfam" id="PF04110">
    <property type="entry name" value="APG12"/>
    <property type="match status" value="1"/>
</dbReference>
<dbReference type="GO" id="GO:0061723">
    <property type="term" value="P:glycophagy"/>
    <property type="evidence" value="ECO:0007669"/>
    <property type="project" value="TreeGrafter"/>
</dbReference>
<sequence>MAGTPLDLLVFGQLPQTGPDEAALTALKTHVAEASTGGASALRVVMRFMPVGNTSVLKQNLFRLAATLPFQSVISNLKKKLGIKVGDPLFTYINSTFAPAPDEVLGNLYSSFGTQIGGRRELIIHYSSTPAWG</sequence>
<dbReference type="GO" id="GO:0034727">
    <property type="term" value="P:piecemeal microautophagy of the nucleus"/>
    <property type="evidence" value="ECO:0007669"/>
    <property type="project" value="TreeGrafter"/>
</dbReference>
<dbReference type="GO" id="GO:0000421">
    <property type="term" value="C:autophagosome membrane"/>
    <property type="evidence" value="ECO:0007669"/>
    <property type="project" value="TreeGrafter"/>
</dbReference>
<reference evidence="7" key="1">
    <citation type="submission" date="2023-03" db="EMBL/GenBank/DDBJ databases">
        <title>Massive genome expansion in bonnet fungi (Mycena s.s.) driven by repeated elements and novel gene families across ecological guilds.</title>
        <authorList>
            <consortium name="Lawrence Berkeley National Laboratory"/>
            <person name="Harder C.B."/>
            <person name="Miyauchi S."/>
            <person name="Viragh M."/>
            <person name="Kuo A."/>
            <person name="Thoen E."/>
            <person name="Andreopoulos B."/>
            <person name="Lu D."/>
            <person name="Skrede I."/>
            <person name="Drula E."/>
            <person name="Henrissat B."/>
            <person name="Morin E."/>
            <person name="Kohler A."/>
            <person name="Barry K."/>
            <person name="LaButti K."/>
            <person name="Morin E."/>
            <person name="Salamov A."/>
            <person name="Lipzen A."/>
            <person name="Mereny Z."/>
            <person name="Hegedus B."/>
            <person name="Baldrian P."/>
            <person name="Stursova M."/>
            <person name="Weitz H."/>
            <person name="Taylor A."/>
            <person name="Grigoriev I.V."/>
            <person name="Nagy L.G."/>
            <person name="Martin F."/>
            <person name="Kauserud H."/>
        </authorList>
    </citation>
    <scope>NUCLEOTIDE SEQUENCE</scope>
    <source>
        <strain evidence="7">CBHHK002</strain>
    </source>
</reference>